<reference evidence="2" key="1">
    <citation type="journal article" date="2005" name="Nature">
        <title>The map-based sequence of the rice genome.</title>
        <authorList>
            <consortium name="International rice genome sequencing project (IRGSP)"/>
            <person name="Matsumoto T."/>
            <person name="Wu J."/>
            <person name="Kanamori H."/>
            <person name="Katayose Y."/>
            <person name="Fujisawa M."/>
            <person name="Namiki N."/>
            <person name="Mizuno H."/>
            <person name="Yamamoto K."/>
            <person name="Antonio B.A."/>
            <person name="Baba T."/>
            <person name="Sakata K."/>
            <person name="Nagamura Y."/>
            <person name="Aoki H."/>
            <person name="Arikawa K."/>
            <person name="Arita K."/>
            <person name="Bito T."/>
            <person name="Chiden Y."/>
            <person name="Fujitsuka N."/>
            <person name="Fukunaka R."/>
            <person name="Hamada M."/>
            <person name="Harada C."/>
            <person name="Hayashi A."/>
            <person name="Hijishita S."/>
            <person name="Honda M."/>
            <person name="Hosokawa S."/>
            <person name="Ichikawa Y."/>
            <person name="Idonuma A."/>
            <person name="Iijima M."/>
            <person name="Ikeda M."/>
            <person name="Ikeno M."/>
            <person name="Ito K."/>
            <person name="Ito S."/>
            <person name="Ito T."/>
            <person name="Ito Y."/>
            <person name="Ito Y."/>
            <person name="Iwabuchi A."/>
            <person name="Kamiya K."/>
            <person name="Karasawa W."/>
            <person name="Kurita K."/>
            <person name="Katagiri S."/>
            <person name="Kikuta A."/>
            <person name="Kobayashi H."/>
            <person name="Kobayashi N."/>
            <person name="Machita K."/>
            <person name="Maehara T."/>
            <person name="Masukawa M."/>
            <person name="Mizubayashi T."/>
            <person name="Mukai Y."/>
            <person name="Nagasaki H."/>
            <person name="Nagata Y."/>
            <person name="Naito S."/>
            <person name="Nakashima M."/>
            <person name="Nakama Y."/>
            <person name="Nakamichi Y."/>
            <person name="Nakamura M."/>
            <person name="Meguro A."/>
            <person name="Negishi M."/>
            <person name="Ohta I."/>
            <person name="Ohta T."/>
            <person name="Okamoto M."/>
            <person name="Ono N."/>
            <person name="Saji S."/>
            <person name="Sakaguchi M."/>
            <person name="Sakai K."/>
            <person name="Shibata M."/>
            <person name="Shimokawa T."/>
            <person name="Song J."/>
            <person name="Takazaki Y."/>
            <person name="Terasawa K."/>
            <person name="Tsugane M."/>
            <person name="Tsuji K."/>
            <person name="Ueda S."/>
            <person name="Waki K."/>
            <person name="Yamagata H."/>
            <person name="Yamamoto M."/>
            <person name="Yamamoto S."/>
            <person name="Yamane H."/>
            <person name="Yoshiki S."/>
            <person name="Yoshihara R."/>
            <person name="Yukawa K."/>
            <person name="Zhong H."/>
            <person name="Yano M."/>
            <person name="Yuan Q."/>
            <person name="Ouyang S."/>
            <person name="Liu J."/>
            <person name="Jones K.M."/>
            <person name="Gansberger K."/>
            <person name="Moffat K."/>
            <person name="Hill J."/>
            <person name="Bera J."/>
            <person name="Fadrosh D."/>
            <person name="Jin S."/>
            <person name="Johri S."/>
            <person name="Kim M."/>
            <person name="Overton L."/>
            <person name="Reardon M."/>
            <person name="Tsitrin T."/>
            <person name="Vuong H."/>
            <person name="Weaver B."/>
            <person name="Ciecko A."/>
            <person name="Tallon L."/>
            <person name="Jackson J."/>
            <person name="Pai G."/>
            <person name="Aken S.V."/>
            <person name="Utterback T."/>
            <person name="Reidmuller S."/>
            <person name="Feldblyum T."/>
            <person name="Hsiao J."/>
            <person name="Zismann V."/>
            <person name="Iobst S."/>
            <person name="de Vazeille A.R."/>
            <person name="Buell C.R."/>
            <person name="Ying K."/>
            <person name="Li Y."/>
            <person name="Lu T."/>
            <person name="Huang Y."/>
            <person name="Zhao Q."/>
            <person name="Feng Q."/>
            <person name="Zhang L."/>
            <person name="Zhu J."/>
            <person name="Weng Q."/>
            <person name="Mu J."/>
            <person name="Lu Y."/>
            <person name="Fan D."/>
            <person name="Liu Y."/>
            <person name="Guan J."/>
            <person name="Zhang Y."/>
            <person name="Yu S."/>
            <person name="Liu X."/>
            <person name="Zhang Y."/>
            <person name="Hong G."/>
            <person name="Han B."/>
            <person name="Choisne N."/>
            <person name="Demange N."/>
            <person name="Orjeda G."/>
            <person name="Samain S."/>
            <person name="Cattolico L."/>
            <person name="Pelletier E."/>
            <person name="Couloux A."/>
            <person name="Segurens B."/>
            <person name="Wincker P."/>
            <person name="D'Hont A."/>
            <person name="Scarpelli C."/>
            <person name="Weissenbach J."/>
            <person name="Salanoubat M."/>
            <person name="Quetier F."/>
            <person name="Yu Y."/>
            <person name="Kim H.R."/>
            <person name="Rambo T."/>
            <person name="Currie J."/>
            <person name="Collura K."/>
            <person name="Luo M."/>
            <person name="Yang T."/>
            <person name="Ammiraju J.S.S."/>
            <person name="Engler F."/>
            <person name="Soderlund C."/>
            <person name="Wing R.A."/>
            <person name="Palmer L.E."/>
            <person name="de la Bastide M."/>
            <person name="Spiegel L."/>
            <person name="Nascimento L."/>
            <person name="Zutavern T."/>
            <person name="O'Shaughnessy A."/>
            <person name="Dike S."/>
            <person name="Dedhia N."/>
            <person name="Preston R."/>
            <person name="Balija V."/>
            <person name="McCombie W.R."/>
            <person name="Chow T."/>
            <person name="Chen H."/>
            <person name="Chung M."/>
            <person name="Chen C."/>
            <person name="Shaw J."/>
            <person name="Wu H."/>
            <person name="Hsiao K."/>
            <person name="Chao Y."/>
            <person name="Chu M."/>
            <person name="Cheng C."/>
            <person name="Hour A."/>
            <person name="Lee P."/>
            <person name="Lin S."/>
            <person name="Lin Y."/>
            <person name="Liou J."/>
            <person name="Liu S."/>
            <person name="Hsing Y."/>
            <person name="Raghuvanshi S."/>
            <person name="Mohanty A."/>
            <person name="Bharti A.K."/>
            <person name="Gaur A."/>
            <person name="Gupta V."/>
            <person name="Kumar D."/>
            <person name="Ravi V."/>
            <person name="Vij S."/>
            <person name="Kapur A."/>
            <person name="Khurana P."/>
            <person name="Khurana P."/>
            <person name="Khurana J.P."/>
            <person name="Tyagi A.K."/>
            <person name="Gaikwad K."/>
            <person name="Singh A."/>
            <person name="Dalal V."/>
            <person name="Srivastava S."/>
            <person name="Dixit A."/>
            <person name="Pal A.K."/>
            <person name="Ghazi I.A."/>
            <person name="Yadav M."/>
            <person name="Pandit A."/>
            <person name="Bhargava A."/>
            <person name="Sureshbabu K."/>
            <person name="Batra K."/>
            <person name="Sharma T.R."/>
            <person name="Mohapatra T."/>
            <person name="Singh N.K."/>
            <person name="Messing J."/>
            <person name="Nelson A.B."/>
            <person name="Fuks G."/>
            <person name="Kavchok S."/>
            <person name="Keizer G."/>
            <person name="Linton E."/>
            <person name="Llaca V."/>
            <person name="Song R."/>
            <person name="Tanyolac B."/>
            <person name="Young S."/>
            <person name="Ho-Il K."/>
            <person name="Hahn J.H."/>
            <person name="Sangsakoo G."/>
            <person name="Vanavichit A."/>
            <person name="de Mattos Luiz.A.T."/>
            <person name="Zimmer P.D."/>
            <person name="Malone G."/>
            <person name="Dellagostin O."/>
            <person name="de Oliveira A.C."/>
            <person name="Bevan M."/>
            <person name="Bancroft I."/>
            <person name="Minx P."/>
            <person name="Cordum H."/>
            <person name="Wilson R."/>
            <person name="Cheng Z."/>
            <person name="Jin W."/>
            <person name="Jiang J."/>
            <person name="Leong S.A."/>
            <person name="Iwama H."/>
            <person name="Gojobori T."/>
            <person name="Itoh T."/>
            <person name="Niimura Y."/>
            <person name="Fujii Y."/>
            <person name="Habara T."/>
            <person name="Sakai H."/>
            <person name="Sato Y."/>
            <person name="Wilson G."/>
            <person name="Kumar K."/>
            <person name="McCouch S."/>
            <person name="Juretic N."/>
            <person name="Hoen D."/>
            <person name="Wright S."/>
            <person name="Bruskiewich R."/>
            <person name="Bureau T."/>
            <person name="Miyao A."/>
            <person name="Hirochika H."/>
            <person name="Nishikawa T."/>
            <person name="Kadowaki K."/>
            <person name="Sugiura M."/>
            <person name="Burr B."/>
            <person name="Sasaki T."/>
        </authorList>
    </citation>
    <scope>NUCLEOTIDE SEQUENCE [LARGE SCALE GENOMIC DNA]</scope>
    <source>
        <strain evidence="2">cv. Nipponbare</strain>
    </source>
</reference>
<dbReference type="Proteomes" id="UP000000763">
    <property type="component" value="Chromosome 7"/>
</dbReference>
<protein>
    <submittedName>
        <fullName evidence="1">Uncharacterized protein</fullName>
    </submittedName>
</protein>
<organism evidence="1 2">
    <name type="scientific">Oryza sativa subsp. japonica</name>
    <name type="common">Rice</name>
    <dbReference type="NCBI Taxonomy" id="39947"/>
    <lineage>
        <taxon>Eukaryota</taxon>
        <taxon>Viridiplantae</taxon>
        <taxon>Streptophyta</taxon>
        <taxon>Embryophyta</taxon>
        <taxon>Tracheophyta</taxon>
        <taxon>Spermatophyta</taxon>
        <taxon>Magnoliopsida</taxon>
        <taxon>Liliopsida</taxon>
        <taxon>Poales</taxon>
        <taxon>Poaceae</taxon>
        <taxon>BOP clade</taxon>
        <taxon>Oryzoideae</taxon>
        <taxon>Oryzeae</taxon>
        <taxon>Oryzinae</taxon>
        <taxon>Oryza</taxon>
        <taxon>Oryza sativa</taxon>
    </lineage>
</organism>
<proteinExistence type="predicted"/>
<evidence type="ECO:0000313" key="2">
    <source>
        <dbReference type="Proteomes" id="UP000000763"/>
    </source>
</evidence>
<dbReference type="EMBL" id="AP006465">
    <property type="protein sequence ID" value="BAC84878.1"/>
    <property type="molecule type" value="Genomic_DNA"/>
</dbReference>
<name>A0A0P0X4P9_ORYSJ</name>
<accession>A0A0P0X4P9</accession>
<dbReference type="AlphaFoldDB" id="A0A0P0X4P9"/>
<reference evidence="2" key="2">
    <citation type="journal article" date="2008" name="Nucleic Acids Res.">
        <title>The rice annotation project database (RAP-DB): 2008 update.</title>
        <authorList>
            <consortium name="The rice annotation project (RAP)"/>
        </authorList>
    </citation>
    <scope>GENOME REANNOTATION</scope>
    <source>
        <strain evidence="2">cv. Nipponbare</strain>
    </source>
</reference>
<evidence type="ECO:0000313" key="1">
    <source>
        <dbReference type="EMBL" id="BAC84878.1"/>
    </source>
</evidence>
<gene>
    <name evidence="1" type="primary">B1059D01.20</name>
</gene>
<sequence>MALRNSYARASVSTSFTVASIVRQISLSAHRTTRPISHISSPRRLSGVESACSGGGERMAGCAGTVGKSAGRMVRKI</sequence>